<accession>A0A4D5R9F5</accession>
<dbReference type="InterPro" id="IPR032790">
    <property type="entry name" value="GDE_C"/>
</dbReference>
<feature type="domain" description="Glycogen debranching enzyme glucanotransferase" evidence="19">
    <location>
        <begin position="147"/>
        <end position="578"/>
    </location>
</feature>
<evidence type="ECO:0000313" key="21">
    <source>
        <dbReference type="EMBL" id="MIC88691.1"/>
    </source>
</evidence>
<evidence type="ECO:0000256" key="1">
    <source>
        <dbReference type="ARBA" id="ARBA00000439"/>
    </source>
</evidence>
<dbReference type="Pfam" id="PF14702">
    <property type="entry name" value="hGDE_central"/>
    <property type="match status" value="1"/>
</dbReference>
<dbReference type="CDD" id="cd11327">
    <property type="entry name" value="AmyAc_Glg_debranch_2"/>
    <property type="match status" value="1"/>
</dbReference>
<dbReference type="GO" id="GO:0005737">
    <property type="term" value="C:cytoplasm"/>
    <property type="evidence" value="ECO:0007669"/>
    <property type="project" value="UniProtKB-SubCell"/>
</dbReference>
<evidence type="ECO:0000256" key="4">
    <source>
        <dbReference type="ARBA" id="ARBA00004496"/>
    </source>
</evidence>
<keyword evidence="14" id="KW-0326">Glycosidase</keyword>
<sequence length="1565" mass="177785">MSKARRSSIPWSDSASFVNVATSQPQTRVWFIEKDVHLDSTLFRLQKGWVLQFRMGPSLYGQNVKLYVNHPVNANTPFQRSSYRLVDWKVEGKNLEDDTSMYADVPIYVAGSFHFYFNLESSDSKEPAGSGYFLVDPVLKCGPDNEILPLDSVQCQTYLAKCLGPLDEWEKRLQVAKESGYNMIHVTPVQELGGSLSSYSLSDQLKLNPMFSANSRFSMDDLGNLVQKMCKEWKVLTVSDIVLNHTANESVWLHSHPECAYNLQNSPHLRPAFLLDRILHHFTLEIADGHWESRGIPREIYEEHRLESVRAALFGFYLPQVKIHELYMVDVNDVVGELWHKLTHKTFQQPPDGTIINEDNIKIVQDKQYRRFGSRVDMDLTCAVYSQRGMDPGSIDRSCDEFRKKLEALNHAMYNEIQIHLSAAVGNVISAMRYERLQHDGPRIREVSKKHPLVPRYFTHYGPDQAIAEEEKLMYSDKACYLMAHNGWVMSDDPLRNFAEEDSNVYIRRELISWGDSVKLRYGNSSNDCPYLWNHMQKYAEMTARIFHGIRLDNCHSTPIHVAEYLLDSARRVRPDLYVIAELFTQSEWTDNVFVNRLGISSLIREAMSAYDSHEEGRLVYRYGGEPVGAFIQPPIRPLTPSIAHALFLDLTHDNPCPIQKRSAYDILPSGALVCMACCAVGSNRGYDELVPHHIHVVNENRLYPKWSDTVQNDPSVVHLKSGIIAGKKAINRLHQELGAAGFNQVYVDQIDENIVAVTRHCPATHQSVILVSRTAFKLPHNPNETGYIPPLNVPGSVEEIILEARLIQKGNSSYSKDPKFINGLPEFHIDIREHIQLYESEMVELVDSGESNAQQVDFTCFPPGSIIAFRVTLAANSKTSIARLRSKLISFGFRRRSSSIGSPTQRQSSDIEQIIPNLSLSDLNIVLFRCGNEERDDIKGGGPYNIQRTGELPYCGLQGFVSLLNDIRLKNDLGHPFCDNLRQGDWMPQYIANRLKKYSSTKPLGEWFESIFIFLSQVPRYLIPCYFDAIITEAYGFIISHMWRMMSEFVSDGSVFVKALAMGSVQCSGIIKSAPYPALSPNLTPPHPPLVMNEATGHKEPTMLTLSAGLPHFSTGYMRNWGRDTFIALRGLYLLTGRHDEARFTILAYAACLRHGLIPNLLDTGYKARFNCRDAVWWWLQSIQEYCKLAPNGTSILSDRVSRIFPNDDSPPEPPGKVEQPLHDVIQEALQRHVEGVKYRERNAGYNLDSEMSNEGFNNEIGVDPETGFVFGGNVHNCGTWMDKMGSSEIAGTKGKPATPRDGSAVELVGLCKSTVRWLIQMNRMGKYPYDSVNQTVNGQTRLLKFETWNKQIQDNFEKYFWISEVPKPTDKNIHKRGIFRDSYKATQPWADNQLRCNFPVAMVVAPELFDTRHAWTALGNAEKILLGPLGMKTLDPDDWAYCGDYDNSNNSADPKVARGYNYHQGPEWIWPIGYFLRAKLHFANKVGGQMELNRTMLFIKSILSRHFQEVQDSSWRGLPELTNSDGKHCPGSCPVQAWSMGGILEVLYDMDRIKENIAKDIEF</sequence>
<dbReference type="InterPro" id="IPR029436">
    <property type="entry name" value="AGL_euk_N"/>
</dbReference>
<evidence type="ECO:0000256" key="2">
    <source>
        <dbReference type="ARBA" id="ARBA00000927"/>
    </source>
</evidence>
<dbReference type="GO" id="GO:0004135">
    <property type="term" value="F:amylo-alpha-1,6-glucosidase activity"/>
    <property type="evidence" value="ECO:0007669"/>
    <property type="project" value="UniProtKB-EC"/>
</dbReference>
<dbReference type="InterPro" id="IPR032788">
    <property type="entry name" value="AGL_central"/>
</dbReference>
<dbReference type="Pfam" id="PF06202">
    <property type="entry name" value="GDE_C"/>
    <property type="match status" value="1"/>
</dbReference>
<dbReference type="InterPro" id="IPR032792">
    <property type="entry name" value="AGL_glucanoTrfase"/>
</dbReference>
<evidence type="ECO:0000256" key="10">
    <source>
        <dbReference type="ARBA" id="ARBA00022679"/>
    </source>
</evidence>
<evidence type="ECO:0000259" key="18">
    <source>
        <dbReference type="Pfam" id="PF14699"/>
    </source>
</evidence>
<feature type="domain" description="Glycogen debranching enzyme central" evidence="20">
    <location>
        <begin position="723"/>
        <end position="996"/>
    </location>
</feature>
<dbReference type="Pfam" id="PF14699">
    <property type="entry name" value="hGDE_N"/>
    <property type="match status" value="1"/>
</dbReference>
<keyword evidence="11" id="KW-0378">Hydrolase</keyword>
<feature type="domain" description="Eukaryotic glycogen debranching enzyme N-terminal" evidence="18">
    <location>
        <begin position="51"/>
        <end position="141"/>
    </location>
</feature>
<dbReference type="EC" id="2.4.1.25" evidence="5"/>
<dbReference type="InterPro" id="IPR017853">
    <property type="entry name" value="GH"/>
</dbReference>
<dbReference type="PANTHER" id="PTHR10569">
    <property type="entry name" value="GLYCOGEN DEBRANCHING ENZYME"/>
    <property type="match status" value="1"/>
</dbReference>
<dbReference type="SUPFAM" id="SSF48208">
    <property type="entry name" value="Six-hairpin glycosidases"/>
    <property type="match status" value="1"/>
</dbReference>
<keyword evidence="9" id="KW-0328">Glycosyltransferase</keyword>
<keyword evidence="10" id="KW-0808">Transferase</keyword>
<dbReference type="GO" id="GO:0004134">
    <property type="term" value="F:4-alpha-glucanotransferase activity"/>
    <property type="evidence" value="ECO:0007669"/>
    <property type="project" value="UniProtKB-EC"/>
</dbReference>
<name>A0A4D5R9F5_SCOVI</name>
<dbReference type="GO" id="GO:0005978">
    <property type="term" value="P:glycogen biosynthetic process"/>
    <property type="evidence" value="ECO:0007669"/>
    <property type="project" value="UniProtKB-KW"/>
</dbReference>
<evidence type="ECO:0000259" key="17">
    <source>
        <dbReference type="Pfam" id="PF06202"/>
    </source>
</evidence>
<dbReference type="InterPro" id="IPR012341">
    <property type="entry name" value="6hp_glycosidase-like_sf"/>
</dbReference>
<evidence type="ECO:0000256" key="8">
    <source>
        <dbReference type="ARBA" id="ARBA00022490"/>
    </source>
</evidence>
<dbReference type="Gene3D" id="3.20.20.80">
    <property type="entry name" value="Glycosidases"/>
    <property type="match status" value="2"/>
</dbReference>
<comment type="similarity">
    <text evidence="15">Belongs to the glycogen debranching enzyme family.</text>
</comment>
<comment type="function">
    <text evidence="3">Multifunctional enzyme acting as 1,4-alpha-D-glucan:1,4-alpha-D-glucan 4-alpha-D-glycosyltransferase and amylo-1,6-glucosidase in glycogen degradation.</text>
</comment>
<dbReference type="FunFam" id="1.50.10.10:FF:000039">
    <property type="entry name" value="Glycogen debranching enzyme Gdb1, putative"/>
    <property type="match status" value="1"/>
</dbReference>
<comment type="subcellular location">
    <subcellularLocation>
        <location evidence="4">Cytoplasm</location>
    </subcellularLocation>
</comment>
<keyword evidence="12" id="KW-0320">Glycogen biosynthesis</keyword>
<evidence type="ECO:0000256" key="3">
    <source>
        <dbReference type="ARBA" id="ARBA00003530"/>
    </source>
</evidence>
<dbReference type="Pfam" id="PF14701">
    <property type="entry name" value="hDGE_amylase"/>
    <property type="match status" value="1"/>
</dbReference>
<evidence type="ECO:0000259" key="19">
    <source>
        <dbReference type="Pfam" id="PF14701"/>
    </source>
</evidence>
<dbReference type="FunFam" id="3.20.20.80:FF:000070">
    <property type="entry name" value="GDB1p Glycogen debranching enzyme"/>
    <property type="match status" value="1"/>
</dbReference>
<dbReference type="SUPFAM" id="SSF51445">
    <property type="entry name" value="(Trans)glycosidases"/>
    <property type="match status" value="1"/>
</dbReference>
<dbReference type="GO" id="GO:0005980">
    <property type="term" value="P:glycogen catabolic process"/>
    <property type="evidence" value="ECO:0007669"/>
    <property type="project" value="InterPro"/>
</dbReference>
<proteinExistence type="inferred from homology"/>
<feature type="domain" description="Glycogen debranching enzyme C-terminal" evidence="17">
    <location>
        <begin position="1099"/>
        <end position="1547"/>
    </location>
</feature>
<dbReference type="FunFam" id="3.20.20.80:FF:000206">
    <property type="entry name" value="Amylo-alpha-1, 6-glucosidase, 4-alpha-glucanotransferase b"/>
    <property type="match status" value="1"/>
</dbReference>
<protein>
    <recommendedName>
        <fullName evidence="7">Glycogen debranching enzyme</fullName>
        <ecNumber evidence="5">2.4.1.25</ecNumber>
        <ecNumber evidence="6">3.2.1.33</ecNumber>
    </recommendedName>
    <alternativeName>
        <fullName evidence="16">Glycogen debrancher</fullName>
    </alternativeName>
</protein>
<keyword evidence="8" id="KW-0963">Cytoplasm</keyword>
<evidence type="ECO:0000256" key="12">
    <source>
        <dbReference type="ARBA" id="ARBA00023056"/>
    </source>
</evidence>
<evidence type="ECO:0000256" key="7">
    <source>
        <dbReference type="ARBA" id="ARBA00020723"/>
    </source>
</evidence>
<comment type="catalytic activity">
    <reaction evidence="1">
        <text>Transfers a segment of a (1-&gt;4)-alpha-D-glucan to a new position in an acceptor, which may be glucose or a (1-&gt;4)-alpha-D-glucan.</text>
        <dbReference type="EC" id="2.4.1.25"/>
    </reaction>
</comment>
<evidence type="ECO:0000259" key="20">
    <source>
        <dbReference type="Pfam" id="PF14702"/>
    </source>
</evidence>
<evidence type="ECO:0000256" key="11">
    <source>
        <dbReference type="ARBA" id="ARBA00022801"/>
    </source>
</evidence>
<dbReference type="EMBL" id="GGNE01000150">
    <property type="protein sequence ID" value="MIC88691.1"/>
    <property type="molecule type" value="Transcribed_RNA"/>
</dbReference>
<comment type="catalytic activity">
    <reaction evidence="2">
        <text>Hydrolysis of (1-&gt;6)-alpha-D-glucosidic branch linkages in glycogen phosphorylase limit dextrin.</text>
        <dbReference type="EC" id="3.2.1.33"/>
    </reaction>
</comment>
<evidence type="ECO:0000256" key="13">
    <source>
        <dbReference type="ARBA" id="ARBA00023268"/>
    </source>
</evidence>
<dbReference type="PANTHER" id="PTHR10569:SF2">
    <property type="entry name" value="GLYCOGEN DEBRANCHING ENZYME"/>
    <property type="match status" value="1"/>
</dbReference>
<evidence type="ECO:0000256" key="16">
    <source>
        <dbReference type="ARBA" id="ARBA00031477"/>
    </source>
</evidence>
<dbReference type="InterPro" id="IPR010401">
    <property type="entry name" value="AGL/Gdb1"/>
</dbReference>
<keyword evidence="13" id="KW-0511">Multifunctional enzyme</keyword>
<evidence type="ECO:0000256" key="6">
    <source>
        <dbReference type="ARBA" id="ARBA00012778"/>
    </source>
</evidence>
<dbReference type="InterPro" id="IPR006421">
    <property type="entry name" value="Glycogen_debranch_met"/>
</dbReference>
<evidence type="ECO:0000256" key="5">
    <source>
        <dbReference type="ARBA" id="ARBA00012560"/>
    </source>
</evidence>
<evidence type="ECO:0000256" key="14">
    <source>
        <dbReference type="ARBA" id="ARBA00023295"/>
    </source>
</evidence>
<dbReference type="EC" id="3.2.1.33" evidence="6"/>
<dbReference type="NCBIfam" id="TIGR01531">
    <property type="entry name" value="glyc_debranch"/>
    <property type="match status" value="1"/>
</dbReference>
<reference evidence="21" key="1">
    <citation type="journal article" date="2018" name="Toxicon">
        <title>Venom-gland transcriptomics and venom proteomics of the giant Florida blue centipede, Scolopendra viridis.</title>
        <authorList>
            <person name="Ward M.J."/>
            <person name="Rokyta D.R."/>
        </authorList>
    </citation>
    <scope>NUCLEOTIDE SEQUENCE</scope>
    <source>
        <tissue evidence="21">Venom gland</tissue>
    </source>
</reference>
<dbReference type="Gene3D" id="1.50.10.10">
    <property type="match status" value="1"/>
</dbReference>
<evidence type="ECO:0000256" key="15">
    <source>
        <dbReference type="ARBA" id="ARBA00025780"/>
    </source>
</evidence>
<dbReference type="InterPro" id="IPR008928">
    <property type="entry name" value="6-hairpin_glycosidase_sf"/>
</dbReference>
<evidence type="ECO:0000256" key="9">
    <source>
        <dbReference type="ARBA" id="ARBA00022676"/>
    </source>
</evidence>
<organism evidence="21">
    <name type="scientific">Scolopendra viridis</name>
    <name type="common">Giant centipede</name>
    <dbReference type="NCBI Taxonomy" id="118503"/>
    <lineage>
        <taxon>Eukaryota</taxon>
        <taxon>Metazoa</taxon>
        <taxon>Ecdysozoa</taxon>
        <taxon>Arthropoda</taxon>
        <taxon>Myriapoda</taxon>
        <taxon>Chilopoda</taxon>
        <taxon>Pleurostigmophora</taxon>
        <taxon>Scolopendromorpha</taxon>
        <taxon>Scolopendridae</taxon>
        <taxon>Scolopendra</taxon>
    </lineage>
</organism>